<organism evidence="1 2">
    <name type="scientific">Polarella glacialis</name>
    <name type="common">Dinoflagellate</name>
    <dbReference type="NCBI Taxonomy" id="89957"/>
    <lineage>
        <taxon>Eukaryota</taxon>
        <taxon>Sar</taxon>
        <taxon>Alveolata</taxon>
        <taxon>Dinophyceae</taxon>
        <taxon>Suessiales</taxon>
        <taxon>Suessiaceae</taxon>
        <taxon>Polarella</taxon>
    </lineage>
</organism>
<evidence type="ECO:0000313" key="2">
    <source>
        <dbReference type="Proteomes" id="UP000654075"/>
    </source>
</evidence>
<dbReference type="EMBL" id="CAJNNV010001281">
    <property type="protein sequence ID" value="CAE8584691.1"/>
    <property type="molecule type" value="Genomic_DNA"/>
</dbReference>
<evidence type="ECO:0000313" key="1">
    <source>
        <dbReference type="EMBL" id="CAE8584691.1"/>
    </source>
</evidence>
<dbReference type="OrthoDB" id="437431at2759"/>
<protein>
    <submittedName>
        <fullName evidence="1">Uncharacterized protein</fullName>
    </submittedName>
</protein>
<reference evidence="1" key="1">
    <citation type="submission" date="2021-02" db="EMBL/GenBank/DDBJ databases">
        <authorList>
            <person name="Dougan E. K."/>
            <person name="Rhodes N."/>
            <person name="Thang M."/>
            <person name="Chan C."/>
        </authorList>
    </citation>
    <scope>NUCLEOTIDE SEQUENCE</scope>
</reference>
<feature type="non-terminal residue" evidence="1">
    <location>
        <position position="1"/>
    </location>
</feature>
<name>A0A813DGG0_POLGL</name>
<sequence length="331" mass="34942">APPQAKMVDVTLEAVNGDALPKDLYLSLRVGEQQKFAKAGVARTYKFGNAPGADKRYGKLEIYRRIGVASVSLDPEKVQGTHELCVQVEDPRLEGNEVKYRLCLGASSTAAHPQASPDKAAGGHVEKVNAAKEYLAHHQLEMRLSEAMQAVLRERPEDPGAFLAKKLQSSAGTLRKVDEPMKSAPPAVPAAPPALAQHDAEPAPAAEVLKANPHYIKSAPPAPPASIEPAPAAEVLKANPHYIKSAPPAPPASIEPAPAAEVLKANPHYVKSAPPAPPAAAVATKSFVLDMPMAYPYPLPSHCDPIMPATLMIGAGMCCYANIGRPAVMVF</sequence>
<dbReference type="Proteomes" id="UP000654075">
    <property type="component" value="Unassembled WGS sequence"/>
</dbReference>
<proteinExistence type="predicted"/>
<comment type="caution">
    <text evidence="1">The sequence shown here is derived from an EMBL/GenBank/DDBJ whole genome shotgun (WGS) entry which is preliminary data.</text>
</comment>
<accession>A0A813DGG0</accession>
<dbReference type="AlphaFoldDB" id="A0A813DGG0"/>
<gene>
    <name evidence="1" type="ORF">PGLA1383_LOCUS3619</name>
</gene>
<keyword evidence="2" id="KW-1185">Reference proteome</keyword>